<keyword evidence="4" id="KW-0573">Peptidoglycan synthesis</keyword>
<feature type="domain" description="L,D-TPase catalytic" evidence="6">
    <location>
        <begin position="34"/>
        <end position="80"/>
    </location>
</feature>
<keyword evidence="3" id="KW-0133">Cell shape</keyword>
<accession>A0A072NQV1</accession>
<evidence type="ECO:0000256" key="2">
    <source>
        <dbReference type="ARBA" id="ARBA00022679"/>
    </source>
</evidence>
<comment type="caution">
    <text evidence="7">The sequence shown here is derived from an EMBL/GenBank/DDBJ whole genome shotgun (WGS) entry which is preliminary data.</text>
</comment>
<dbReference type="GO" id="GO:0071555">
    <property type="term" value="P:cell wall organization"/>
    <property type="evidence" value="ECO:0007669"/>
    <property type="project" value="UniProtKB-KW"/>
</dbReference>
<dbReference type="GO" id="GO:0009252">
    <property type="term" value="P:peptidoglycan biosynthetic process"/>
    <property type="evidence" value="ECO:0007669"/>
    <property type="project" value="UniProtKB-UniPathway"/>
</dbReference>
<keyword evidence="2" id="KW-0808">Transferase</keyword>
<evidence type="ECO:0000256" key="1">
    <source>
        <dbReference type="ARBA" id="ARBA00004752"/>
    </source>
</evidence>
<dbReference type="Gene3D" id="2.40.440.10">
    <property type="entry name" value="L,D-transpeptidase catalytic domain-like"/>
    <property type="match status" value="1"/>
</dbReference>
<dbReference type="SUPFAM" id="SSF141523">
    <property type="entry name" value="L,D-transpeptidase catalytic domain-like"/>
    <property type="match status" value="1"/>
</dbReference>
<dbReference type="Proteomes" id="UP000027936">
    <property type="component" value="Unassembled WGS sequence"/>
</dbReference>
<sequence length="125" mass="14106">MVKKGLYSLIIFSLITVMFMPLKTIQAAEVETSSYLIINKAVNELAYFKDGELVRVFDVGTGKSRKLTPEGTFKIINKVKTALIIKKRFLVVHRKIHLGTAGWAWMYLEHGDIRMGSMAITTKGQ</sequence>
<evidence type="ECO:0000256" key="4">
    <source>
        <dbReference type="ARBA" id="ARBA00022984"/>
    </source>
</evidence>
<dbReference type="Pfam" id="PF03734">
    <property type="entry name" value="YkuD"/>
    <property type="match status" value="1"/>
</dbReference>
<evidence type="ECO:0000256" key="3">
    <source>
        <dbReference type="ARBA" id="ARBA00022960"/>
    </source>
</evidence>
<evidence type="ECO:0000313" key="8">
    <source>
        <dbReference type="Proteomes" id="UP000027936"/>
    </source>
</evidence>
<dbReference type="CDD" id="cd16913">
    <property type="entry name" value="YkuD_like"/>
    <property type="match status" value="1"/>
</dbReference>
<dbReference type="InterPro" id="IPR005490">
    <property type="entry name" value="LD_TPept_cat_dom"/>
</dbReference>
<dbReference type="GO" id="GO:0016740">
    <property type="term" value="F:transferase activity"/>
    <property type="evidence" value="ECO:0007669"/>
    <property type="project" value="UniProtKB-KW"/>
</dbReference>
<evidence type="ECO:0000259" key="6">
    <source>
        <dbReference type="Pfam" id="PF03734"/>
    </source>
</evidence>
<keyword evidence="5" id="KW-0961">Cell wall biogenesis/degradation</keyword>
<dbReference type="PATRIC" id="fig|1348973.3.peg.1017"/>
<name>A0A072NQV1_SCHAZ</name>
<dbReference type="UniPathway" id="UPA00219"/>
<dbReference type="InterPro" id="IPR038063">
    <property type="entry name" value="Transpep_catalytic_dom"/>
</dbReference>
<gene>
    <name evidence="7" type="ORF">M670_01044</name>
</gene>
<dbReference type="EMBL" id="JJRY01000003">
    <property type="protein sequence ID" value="KEF39283.1"/>
    <property type="molecule type" value="Genomic_DNA"/>
</dbReference>
<dbReference type="AlphaFoldDB" id="A0A072NQV1"/>
<dbReference type="GO" id="GO:0008360">
    <property type="term" value="P:regulation of cell shape"/>
    <property type="evidence" value="ECO:0007669"/>
    <property type="project" value="UniProtKB-KW"/>
</dbReference>
<comment type="pathway">
    <text evidence="1">Cell wall biogenesis; peptidoglycan biosynthesis.</text>
</comment>
<reference evidence="7 8" key="1">
    <citation type="submission" date="2014-04" db="EMBL/GenBank/DDBJ databases">
        <title>Draft genome sequence of Bacillus azotoformans MEV2011, a (co-) denitrifying strain unable to grow in the presence of oxygen.</title>
        <authorList>
            <person name="Nielsen M."/>
            <person name="Schreiber L."/>
            <person name="Finster K."/>
            <person name="Schramm A."/>
        </authorList>
    </citation>
    <scope>NUCLEOTIDE SEQUENCE [LARGE SCALE GENOMIC DNA]</scope>
    <source>
        <strain evidence="7 8">MEV2011</strain>
    </source>
</reference>
<evidence type="ECO:0000256" key="5">
    <source>
        <dbReference type="ARBA" id="ARBA00023316"/>
    </source>
</evidence>
<dbReference type="RefSeq" id="WP_267880033.1">
    <property type="nucleotide sequence ID" value="NZ_JJRY01000003.1"/>
</dbReference>
<organism evidence="7 8">
    <name type="scientific">Schinkia azotoformans MEV2011</name>
    <dbReference type="NCBI Taxonomy" id="1348973"/>
    <lineage>
        <taxon>Bacteria</taxon>
        <taxon>Bacillati</taxon>
        <taxon>Bacillota</taxon>
        <taxon>Bacilli</taxon>
        <taxon>Bacillales</taxon>
        <taxon>Bacillaceae</taxon>
        <taxon>Calidifontibacillus/Schinkia group</taxon>
        <taxon>Schinkia</taxon>
    </lineage>
</organism>
<proteinExistence type="predicted"/>
<evidence type="ECO:0000313" key="7">
    <source>
        <dbReference type="EMBL" id="KEF39283.1"/>
    </source>
</evidence>
<protein>
    <submittedName>
        <fullName evidence="7">Ykud domain-containing protein</fullName>
    </submittedName>
</protein>